<dbReference type="SUPFAM" id="SSF158472">
    <property type="entry name" value="HAMP domain-like"/>
    <property type="match status" value="1"/>
</dbReference>
<dbReference type="AlphaFoldDB" id="A0A9X4H466"/>
<dbReference type="GO" id="GO:0006355">
    <property type="term" value="P:regulation of DNA-templated transcription"/>
    <property type="evidence" value="ECO:0007669"/>
    <property type="project" value="InterPro"/>
</dbReference>
<evidence type="ECO:0000259" key="19">
    <source>
        <dbReference type="PROSITE" id="PS50112"/>
    </source>
</evidence>
<keyword evidence="9" id="KW-0808">Transferase</keyword>
<keyword evidence="11" id="KW-0547">Nucleotide-binding</keyword>
<dbReference type="Gene3D" id="3.30.565.10">
    <property type="entry name" value="Histidine kinase-like ATPase, C-terminal domain"/>
    <property type="match status" value="1"/>
</dbReference>
<dbReference type="SMART" id="SM00388">
    <property type="entry name" value="HisKA"/>
    <property type="match status" value="1"/>
</dbReference>
<evidence type="ECO:0000259" key="20">
    <source>
        <dbReference type="PROSITE" id="PS50885"/>
    </source>
</evidence>
<comment type="catalytic activity">
    <reaction evidence="1">
        <text>ATP + protein L-histidine = ADP + protein N-phospho-L-histidine.</text>
        <dbReference type="EC" id="2.7.13.3"/>
    </reaction>
</comment>
<evidence type="ECO:0000256" key="8">
    <source>
        <dbReference type="ARBA" id="ARBA00022592"/>
    </source>
</evidence>
<dbReference type="NCBIfam" id="NF046044">
    <property type="entry name" value="PnpS"/>
    <property type="match status" value="1"/>
</dbReference>
<evidence type="ECO:0000313" key="21">
    <source>
        <dbReference type="EMBL" id="MDF9409571.1"/>
    </source>
</evidence>
<dbReference type="PANTHER" id="PTHR45453">
    <property type="entry name" value="PHOSPHATE REGULON SENSOR PROTEIN PHOR"/>
    <property type="match status" value="1"/>
</dbReference>
<evidence type="ECO:0000256" key="3">
    <source>
        <dbReference type="ARBA" id="ARBA00012438"/>
    </source>
</evidence>
<evidence type="ECO:0000313" key="22">
    <source>
        <dbReference type="Proteomes" id="UP001154312"/>
    </source>
</evidence>
<dbReference type="Pfam" id="PF00512">
    <property type="entry name" value="HisKA"/>
    <property type="match status" value="1"/>
</dbReference>
<name>A0A9X4H466_9FIRM</name>
<dbReference type="InterPro" id="IPR003594">
    <property type="entry name" value="HATPase_dom"/>
</dbReference>
<accession>A0A9X4H466</accession>
<dbReference type="FunFam" id="3.30.565.10:FF:000006">
    <property type="entry name" value="Sensor histidine kinase WalK"/>
    <property type="match status" value="1"/>
</dbReference>
<dbReference type="Proteomes" id="UP001154312">
    <property type="component" value="Unassembled WGS sequence"/>
</dbReference>
<dbReference type="SMART" id="SM00387">
    <property type="entry name" value="HATPase_c"/>
    <property type="match status" value="1"/>
</dbReference>
<keyword evidence="22" id="KW-1185">Reference proteome</keyword>
<dbReference type="InterPro" id="IPR003660">
    <property type="entry name" value="HAMP_dom"/>
</dbReference>
<evidence type="ECO:0000256" key="7">
    <source>
        <dbReference type="ARBA" id="ARBA00022553"/>
    </source>
</evidence>
<dbReference type="NCBIfam" id="TIGR02966">
    <property type="entry name" value="phoR_proteo"/>
    <property type="match status" value="1"/>
</dbReference>
<evidence type="ECO:0000256" key="2">
    <source>
        <dbReference type="ARBA" id="ARBA00004236"/>
    </source>
</evidence>
<dbReference type="Pfam" id="PF00989">
    <property type="entry name" value="PAS"/>
    <property type="match status" value="1"/>
</dbReference>
<dbReference type="GO" id="GO:0005886">
    <property type="term" value="C:plasma membrane"/>
    <property type="evidence" value="ECO:0007669"/>
    <property type="project" value="UniProtKB-SubCell"/>
</dbReference>
<dbReference type="SUPFAM" id="SSF55785">
    <property type="entry name" value="PYP-like sensor domain (PAS domain)"/>
    <property type="match status" value="1"/>
</dbReference>
<evidence type="ECO:0000256" key="9">
    <source>
        <dbReference type="ARBA" id="ARBA00022679"/>
    </source>
</evidence>
<dbReference type="PANTHER" id="PTHR45453:SF1">
    <property type="entry name" value="PHOSPHATE REGULON SENSOR PROTEIN PHOR"/>
    <property type="match status" value="1"/>
</dbReference>
<dbReference type="InterPro" id="IPR014310">
    <property type="entry name" value="Sig_transdc_His_kinase_PhoR"/>
</dbReference>
<dbReference type="CDD" id="cd00130">
    <property type="entry name" value="PAS"/>
    <property type="match status" value="1"/>
</dbReference>
<organism evidence="21 22">
    <name type="scientific">Pelotomaculum isophthalicicum JI</name>
    <dbReference type="NCBI Taxonomy" id="947010"/>
    <lineage>
        <taxon>Bacteria</taxon>
        <taxon>Bacillati</taxon>
        <taxon>Bacillota</taxon>
        <taxon>Clostridia</taxon>
        <taxon>Eubacteriales</taxon>
        <taxon>Desulfotomaculaceae</taxon>
        <taxon>Pelotomaculum</taxon>
    </lineage>
</organism>
<evidence type="ECO:0000256" key="16">
    <source>
        <dbReference type="ARBA" id="ARBA00023136"/>
    </source>
</evidence>
<keyword evidence="6" id="KW-1003">Cell membrane</keyword>
<keyword evidence="13" id="KW-0067">ATP-binding</keyword>
<proteinExistence type="predicted"/>
<evidence type="ECO:0000256" key="14">
    <source>
        <dbReference type="ARBA" id="ARBA00022989"/>
    </source>
</evidence>
<dbReference type="FunFam" id="1.10.287.130:FF:000001">
    <property type="entry name" value="Two-component sensor histidine kinase"/>
    <property type="match status" value="1"/>
</dbReference>
<dbReference type="GO" id="GO:0005524">
    <property type="term" value="F:ATP binding"/>
    <property type="evidence" value="ECO:0007669"/>
    <property type="project" value="UniProtKB-KW"/>
</dbReference>
<dbReference type="InterPro" id="IPR013767">
    <property type="entry name" value="PAS_fold"/>
</dbReference>
<dbReference type="Gene3D" id="3.30.450.20">
    <property type="entry name" value="PAS domain"/>
    <property type="match status" value="1"/>
</dbReference>
<dbReference type="PROSITE" id="PS50112">
    <property type="entry name" value="PAS"/>
    <property type="match status" value="1"/>
</dbReference>
<evidence type="ECO:0000256" key="1">
    <source>
        <dbReference type="ARBA" id="ARBA00000085"/>
    </source>
</evidence>
<dbReference type="SUPFAM" id="SSF47384">
    <property type="entry name" value="Homodimeric domain of signal transducing histidine kinase"/>
    <property type="match status" value="1"/>
</dbReference>
<feature type="domain" description="Histidine kinase" evidence="18">
    <location>
        <begin position="194"/>
        <end position="412"/>
    </location>
</feature>
<gene>
    <name evidence="21" type="primary">phoR</name>
    <name evidence="21" type="ORF">L7E55_14610</name>
</gene>
<dbReference type="InterPro" id="IPR035965">
    <property type="entry name" value="PAS-like_dom_sf"/>
</dbReference>
<dbReference type="Pfam" id="PF00672">
    <property type="entry name" value="HAMP"/>
    <property type="match status" value="1"/>
</dbReference>
<dbReference type="Gene3D" id="6.10.340.10">
    <property type="match status" value="1"/>
</dbReference>
<dbReference type="InterPro" id="IPR000014">
    <property type="entry name" value="PAS"/>
</dbReference>
<keyword evidence="14" id="KW-1133">Transmembrane helix</keyword>
<dbReference type="Pfam" id="PF02518">
    <property type="entry name" value="HATPase_c"/>
    <property type="match status" value="1"/>
</dbReference>
<dbReference type="CDD" id="cd06225">
    <property type="entry name" value="HAMP"/>
    <property type="match status" value="1"/>
</dbReference>
<dbReference type="GO" id="GO:0004721">
    <property type="term" value="F:phosphoprotein phosphatase activity"/>
    <property type="evidence" value="ECO:0007669"/>
    <property type="project" value="TreeGrafter"/>
</dbReference>
<dbReference type="NCBIfam" id="TIGR00229">
    <property type="entry name" value="sensory_box"/>
    <property type="match status" value="1"/>
</dbReference>
<sequence>MVSAAILAWITYRRLINPIEEMSYIAQDMARGNLEQEIRIFAQDETGDLARSINYLARELKKNIDDVISEKNKVQAILASMCDGVIAMDNWGRVILVNPIVEKFFGTTLEASKGKNIRRVIRNSDFEKLLNQFLETGRPVQKQIQLLTPEPRLFRVQVTPLRDTGVDGGGMVALLRDFTGRKKLEEMRSEFVANVSHELRTPLTSIKGFTETLLDGALEDPQTTKHFLEIIYVESERLTRLIDELLNLSKIEDHKVAPDWQPVSMHELMERTVAIFKPRAAEKDLDIEVVLPEKLPAVHGDPDMLGQVLINLIDNAVSYTQNGGKIKVSAQSNGNKVKVEVQDNGIGIPEDSIPRVFERFYRVDKARSREQGGTGLGLSIVKHIIDVHHGSVQVKSKVGEGSTFTFELPVEGQNTSNA</sequence>
<dbReference type="InterPro" id="IPR036890">
    <property type="entry name" value="HATPase_C_sf"/>
</dbReference>
<dbReference type="PRINTS" id="PR00344">
    <property type="entry name" value="BCTRLSENSOR"/>
</dbReference>
<evidence type="ECO:0000256" key="11">
    <source>
        <dbReference type="ARBA" id="ARBA00022741"/>
    </source>
</evidence>
<evidence type="ECO:0000259" key="18">
    <source>
        <dbReference type="PROSITE" id="PS50109"/>
    </source>
</evidence>
<keyword evidence="10" id="KW-0812">Transmembrane</keyword>
<evidence type="ECO:0000256" key="17">
    <source>
        <dbReference type="ARBA" id="ARBA00025207"/>
    </source>
</evidence>
<dbReference type="InterPro" id="IPR036097">
    <property type="entry name" value="HisK_dim/P_sf"/>
</dbReference>
<evidence type="ECO:0000256" key="6">
    <source>
        <dbReference type="ARBA" id="ARBA00022475"/>
    </source>
</evidence>
<keyword evidence="7" id="KW-0597">Phosphoprotein</keyword>
<dbReference type="SMART" id="SM00304">
    <property type="entry name" value="HAMP"/>
    <property type="match status" value="1"/>
</dbReference>
<dbReference type="InterPro" id="IPR003661">
    <property type="entry name" value="HisK_dim/P_dom"/>
</dbReference>
<protein>
    <recommendedName>
        <fullName evidence="4">Phosphate regulon sensor protein PhoR</fullName>
        <ecNumber evidence="3">2.7.13.3</ecNumber>
    </recommendedName>
</protein>
<evidence type="ECO:0000256" key="5">
    <source>
        <dbReference type="ARBA" id="ARBA00022448"/>
    </source>
</evidence>
<comment type="function">
    <text evidence="17">Member of the two-component regulatory system PhoR/PhoB involved in the phosphate regulon genes expression. PhoR may function as a membrane-associated protein kinase that phosphorylates PhoB in response to environmental signals.</text>
</comment>
<dbReference type="GO" id="GO:0000155">
    <property type="term" value="F:phosphorelay sensor kinase activity"/>
    <property type="evidence" value="ECO:0007669"/>
    <property type="project" value="InterPro"/>
</dbReference>
<keyword evidence="5" id="KW-0813">Transport</keyword>
<reference evidence="21" key="1">
    <citation type="submission" date="2022-02" db="EMBL/GenBank/DDBJ databases">
        <authorList>
            <person name="Leng L."/>
        </authorList>
    </citation>
    <scope>NUCLEOTIDE SEQUENCE</scope>
    <source>
        <strain evidence="21">JI</strain>
    </source>
</reference>
<dbReference type="RefSeq" id="WP_277445058.1">
    <property type="nucleotide sequence ID" value="NZ_JAKOAV010000034.1"/>
</dbReference>
<evidence type="ECO:0000256" key="12">
    <source>
        <dbReference type="ARBA" id="ARBA00022777"/>
    </source>
</evidence>
<comment type="caution">
    <text evidence="21">The sequence shown here is derived from an EMBL/GenBank/DDBJ whole genome shotgun (WGS) entry which is preliminary data.</text>
</comment>
<dbReference type="InterPro" id="IPR005467">
    <property type="entry name" value="His_kinase_dom"/>
</dbReference>
<keyword evidence="16" id="KW-0472">Membrane</keyword>
<dbReference type="Gene3D" id="1.10.287.130">
    <property type="match status" value="1"/>
</dbReference>
<dbReference type="EMBL" id="JAKOAV010000034">
    <property type="protein sequence ID" value="MDF9409571.1"/>
    <property type="molecule type" value="Genomic_DNA"/>
</dbReference>
<dbReference type="GO" id="GO:0006817">
    <property type="term" value="P:phosphate ion transport"/>
    <property type="evidence" value="ECO:0007669"/>
    <property type="project" value="UniProtKB-KW"/>
</dbReference>
<dbReference type="PROSITE" id="PS50885">
    <property type="entry name" value="HAMP"/>
    <property type="match status" value="1"/>
</dbReference>
<dbReference type="PROSITE" id="PS50109">
    <property type="entry name" value="HIS_KIN"/>
    <property type="match status" value="1"/>
</dbReference>
<keyword evidence="15" id="KW-0902">Two-component regulatory system</keyword>
<evidence type="ECO:0000256" key="10">
    <source>
        <dbReference type="ARBA" id="ARBA00022692"/>
    </source>
</evidence>
<dbReference type="CDD" id="cd00082">
    <property type="entry name" value="HisKA"/>
    <property type="match status" value="1"/>
</dbReference>
<feature type="domain" description="PAS" evidence="19">
    <location>
        <begin position="70"/>
        <end position="143"/>
    </location>
</feature>
<dbReference type="InterPro" id="IPR050351">
    <property type="entry name" value="BphY/WalK/GraS-like"/>
</dbReference>
<dbReference type="EC" id="2.7.13.3" evidence="3"/>
<evidence type="ECO:0000256" key="4">
    <source>
        <dbReference type="ARBA" id="ARBA00019665"/>
    </source>
</evidence>
<evidence type="ECO:0000256" key="15">
    <source>
        <dbReference type="ARBA" id="ARBA00023012"/>
    </source>
</evidence>
<dbReference type="InterPro" id="IPR004358">
    <property type="entry name" value="Sig_transdc_His_kin-like_C"/>
</dbReference>
<comment type="subcellular location">
    <subcellularLocation>
        <location evidence="2">Cell membrane</location>
    </subcellularLocation>
</comment>
<evidence type="ECO:0000256" key="13">
    <source>
        <dbReference type="ARBA" id="ARBA00022840"/>
    </source>
</evidence>
<keyword evidence="8" id="KW-0592">Phosphate transport</keyword>
<dbReference type="SUPFAM" id="SSF55874">
    <property type="entry name" value="ATPase domain of HSP90 chaperone/DNA topoisomerase II/histidine kinase"/>
    <property type="match status" value="1"/>
</dbReference>
<keyword evidence="12 21" id="KW-0418">Kinase</keyword>
<dbReference type="GO" id="GO:0016036">
    <property type="term" value="P:cellular response to phosphate starvation"/>
    <property type="evidence" value="ECO:0007669"/>
    <property type="project" value="TreeGrafter"/>
</dbReference>
<dbReference type="CDD" id="cd00075">
    <property type="entry name" value="HATPase"/>
    <property type="match status" value="1"/>
</dbReference>
<feature type="domain" description="HAMP" evidence="20">
    <location>
        <begin position="13"/>
        <end position="65"/>
    </location>
</feature>